<protein>
    <recommendedName>
        <fullName evidence="2">YCII-related domain-containing protein</fullName>
    </recommendedName>
</protein>
<evidence type="ECO:0000259" key="2">
    <source>
        <dbReference type="Pfam" id="PF03795"/>
    </source>
</evidence>
<dbReference type="PANTHER" id="PTHR37828:SF1">
    <property type="entry name" value="YCII-RELATED DOMAIN-CONTAINING PROTEIN"/>
    <property type="match status" value="1"/>
</dbReference>
<gene>
    <name evidence="3" type="ORF">IHV77_08775</name>
</gene>
<dbReference type="EMBL" id="CP063056">
    <property type="protein sequence ID" value="QPB42009.1"/>
    <property type="molecule type" value="Genomic_DNA"/>
</dbReference>
<accession>A0ABX6UVL9</accession>
<reference evidence="3 4" key="1">
    <citation type="submission" date="2020-10" db="EMBL/GenBank/DDBJ databases">
        <title>Genome Sequencing of Rodentibacter spp. strain DSM111151.</title>
        <authorList>
            <person name="Benga L."/>
            <person name="Lautwein T."/>
        </authorList>
    </citation>
    <scope>NUCLEOTIDE SEQUENCE [LARGE SCALE GENOMIC DNA]</scope>
    <source>
        <strain evidence="3 4">DSM 111151</strain>
    </source>
</reference>
<organism evidence="3 4">
    <name type="scientific">Rodentibacter haemolyticus</name>
    <dbReference type="NCBI Taxonomy" id="2778911"/>
    <lineage>
        <taxon>Bacteria</taxon>
        <taxon>Pseudomonadati</taxon>
        <taxon>Pseudomonadota</taxon>
        <taxon>Gammaproteobacteria</taxon>
        <taxon>Pasteurellales</taxon>
        <taxon>Pasteurellaceae</taxon>
        <taxon>Rodentibacter</taxon>
    </lineage>
</organism>
<dbReference type="Proteomes" id="UP000663069">
    <property type="component" value="Chromosome"/>
</dbReference>
<evidence type="ECO:0000256" key="1">
    <source>
        <dbReference type="ARBA" id="ARBA00007689"/>
    </source>
</evidence>
<evidence type="ECO:0000313" key="4">
    <source>
        <dbReference type="Proteomes" id="UP000663069"/>
    </source>
</evidence>
<dbReference type="SUPFAM" id="SSF54909">
    <property type="entry name" value="Dimeric alpha+beta barrel"/>
    <property type="match status" value="1"/>
</dbReference>
<evidence type="ECO:0000313" key="3">
    <source>
        <dbReference type="EMBL" id="QPB42009.1"/>
    </source>
</evidence>
<dbReference type="Gene3D" id="3.30.70.1060">
    <property type="entry name" value="Dimeric alpha+beta barrel"/>
    <property type="match status" value="1"/>
</dbReference>
<dbReference type="InterPro" id="IPR011008">
    <property type="entry name" value="Dimeric_a/b-barrel"/>
</dbReference>
<sequence>MYIINITVKPTLSEEKQNALFPIHAEWFKKYFQNGKFLILGPYIDTEAHAGVIFAETENREELQKILEEDCYYPDLADYDIREFAPKMIAADITEAIKV</sequence>
<keyword evidence="4" id="KW-1185">Reference proteome</keyword>
<dbReference type="PANTHER" id="PTHR37828">
    <property type="entry name" value="GSR2449 PROTEIN"/>
    <property type="match status" value="1"/>
</dbReference>
<comment type="similarity">
    <text evidence="1">Belongs to the YciI family.</text>
</comment>
<name>A0ABX6UVL9_9PAST</name>
<dbReference type="InterPro" id="IPR005545">
    <property type="entry name" value="YCII"/>
</dbReference>
<dbReference type="Pfam" id="PF03795">
    <property type="entry name" value="YCII"/>
    <property type="match status" value="1"/>
</dbReference>
<proteinExistence type="inferred from homology"/>
<dbReference type="RefSeq" id="WP_194811592.1">
    <property type="nucleotide sequence ID" value="NZ_CP063056.1"/>
</dbReference>
<feature type="domain" description="YCII-related" evidence="2">
    <location>
        <begin position="4"/>
        <end position="84"/>
    </location>
</feature>